<organism evidence="13 14">
    <name type="scientific">Aliidiomarina sanyensis</name>
    <dbReference type="NCBI Taxonomy" id="1249555"/>
    <lineage>
        <taxon>Bacteria</taxon>
        <taxon>Pseudomonadati</taxon>
        <taxon>Pseudomonadota</taxon>
        <taxon>Gammaproteobacteria</taxon>
        <taxon>Alteromonadales</taxon>
        <taxon>Idiomarinaceae</taxon>
        <taxon>Aliidiomarina</taxon>
    </lineage>
</organism>
<evidence type="ECO:0000256" key="6">
    <source>
        <dbReference type="ARBA" id="ARBA00022679"/>
    </source>
</evidence>
<accession>A0A432WRT2</accession>
<dbReference type="OrthoDB" id="9804758at2"/>
<evidence type="ECO:0000256" key="7">
    <source>
        <dbReference type="ARBA" id="ARBA00022723"/>
    </source>
</evidence>
<feature type="domain" description="MoaB/Mog" evidence="12">
    <location>
        <begin position="180"/>
        <end position="317"/>
    </location>
</feature>
<dbReference type="Proteomes" id="UP000288405">
    <property type="component" value="Unassembled WGS sequence"/>
</dbReference>
<evidence type="ECO:0000259" key="12">
    <source>
        <dbReference type="SMART" id="SM00852"/>
    </source>
</evidence>
<keyword evidence="6 11" id="KW-0808">Transferase</keyword>
<dbReference type="InterPro" id="IPR005110">
    <property type="entry name" value="MoeA_linker/N"/>
</dbReference>
<dbReference type="InterPro" id="IPR005111">
    <property type="entry name" value="MoeA_C_domain_IV"/>
</dbReference>
<dbReference type="InterPro" id="IPR008284">
    <property type="entry name" value="MoCF_biosynth_CS"/>
</dbReference>
<comment type="catalytic activity">
    <reaction evidence="10">
        <text>adenylyl-molybdopterin + molybdate = Mo-molybdopterin + AMP + H(+)</text>
        <dbReference type="Rhea" id="RHEA:35047"/>
        <dbReference type="ChEBI" id="CHEBI:15378"/>
        <dbReference type="ChEBI" id="CHEBI:36264"/>
        <dbReference type="ChEBI" id="CHEBI:62727"/>
        <dbReference type="ChEBI" id="CHEBI:71302"/>
        <dbReference type="ChEBI" id="CHEBI:456215"/>
        <dbReference type="EC" id="2.10.1.1"/>
    </reaction>
</comment>
<dbReference type="EMBL" id="PIPM01000001">
    <property type="protein sequence ID" value="RUO36377.1"/>
    <property type="molecule type" value="Genomic_DNA"/>
</dbReference>
<name>A0A432WRT2_9GAMM</name>
<dbReference type="NCBIfam" id="NF045515">
    <property type="entry name" value="Glp_gephyrin"/>
    <property type="match status" value="1"/>
</dbReference>
<keyword evidence="9 11" id="KW-0501">Molybdenum cofactor biosynthesis</keyword>
<dbReference type="InterPro" id="IPR038987">
    <property type="entry name" value="MoeA-like"/>
</dbReference>
<sequence length="406" mass="43701">MLSISEALQHMLGQLSLRMTDEQIPLSAAVDRILAADVISELDIPAYNNSAMDGYGLVVNEVETKTRLHTFEVIGEALAGHPFQGKIKRGQAIRIMTGAAVPEEVNAVVPIEDTSLDSHTREMTVLNSFKIGQHIRRRGEELSQGARVFARGHQIRPVDVGLLASLGIATLNVYKPLTVALFSTGDELVQPGQPRRSDQIFDSNRFVLHAMLERAGFNVLNLGLIPDNEMEIADAFVAAASRADAIVCSGGVSVGDADYTKQVIEKMGNVGFWKVAMKPGKPFAFGQVNGSWFFGLPGNPVSATVTLQQLALPALYKLAGKLSTPPLLIHAVAGEPLKKRPGRADFQRGVLKTKDGINQVFSAGPQGSGMLSSICHANCLIRLSNEQGSVQPGEKVTVEILQAPYF</sequence>
<evidence type="ECO:0000256" key="11">
    <source>
        <dbReference type="RuleBase" id="RU365090"/>
    </source>
</evidence>
<dbReference type="GO" id="GO:0006777">
    <property type="term" value="P:Mo-molybdopterin cofactor biosynthetic process"/>
    <property type="evidence" value="ECO:0007669"/>
    <property type="project" value="UniProtKB-UniRule"/>
</dbReference>
<evidence type="ECO:0000256" key="10">
    <source>
        <dbReference type="ARBA" id="ARBA00047317"/>
    </source>
</evidence>
<evidence type="ECO:0000256" key="8">
    <source>
        <dbReference type="ARBA" id="ARBA00022842"/>
    </source>
</evidence>
<comment type="function">
    <text evidence="2 11">Catalyzes the insertion of molybdate into adenylated molybdopterin with the concomitant release of AMP.</text>
</comment>
<evidence type="ECO:0000256" key="9">
    <source>
        <dbReference type="ARBA" id="ARBA00023150"/>
    </source>
</evidence>
<dbReference type="GO" id="GO:0005829">
    <property type="term" value="C:cytosol"/>
    <property type="evidence" value="ECO:0007669"/>
    <property type="project" value="TreeGrafter"/>
</dbReference>
<gene>
    <name evidence="13" type="ORF">CWE11_00720</name>
</gene>
<evidence type="ECO:0000313" key="13">
    <source>
        <dbReference type="EMBL" id="RUO36377.1"/>
    </source>
</evidence>
<dbReference type="InterPro" id="IPR001453">
    <property type="entry name" value="MoaB/Mog_dom"/>
</dbReference>
<evidence type="ECO:0000256" key="1">
    <source>
        <dbReference type="ARBA" id="ARBA00001946"/>
    </source>
</evidence>
<evidence type="ECO:0000256" key="4">
    <source>
        <dbReference type="ARBA" id="ARBA00010763"/>
    </source>
</evidence>
<dbReference type="Pfam" id="PF03454">
    <property type="entry name" value="MoeA_C"/>
    <property type="match status" value="1"/>
</dbReference>
<dbReference type="SUPFAM" id="SSF53218">
    <property type="entry name" value="Molybdenum cofactor biosynthesis proteins"/>
    <property type="match status" value="1"/>
</dbReference>
<dbReference type="Gene3D" id="2.170.190.11">
    <property type="entry name" value="Molybdopterin biosynthesis moea protein, domain 3"/>
    <property type="match status" value="1"/>
</dbReference>
<dbReference type="AlphaFoldDB" id="A0A432WRT2"/>
<dbReference type="NCBIfam" id="TIGR00177">
    <property type="entry name" value="molyb_syn"/>
    <property type="match status" value="1"/>
</dbReference>
<dbReference type="PROSITE" id="PS01079">
    <property type="entry name" value="MOCF_BIOSYNTHESIS_2"/>
    <property type="match status" value="1"/>
</dbReference>
<keyword evidence="14" id="KW-1185">Reference proteome</keyword>
<comment type="cofactor">
    <cofactor evidence="1 11">
        <name>Mg(2+)</name>
        <dbReference type="ChEBI" id="CHEBI:18420"/>
    </cofactor>
</comment>
<dbReference type="Gene3D" id="3.40.980.10">
    <property type="entry name" value="MoaB/Mog-like domain"/>
    <property type="match status" value="1"/>
</dbReference>
<dbReference type="InterPro" id="IPR036135">
    <property type="entry name" value="MoeA_linker/N_sf"/>
</dbReference>
<dbReference type="EC" id="2.10.1.1" evidence="11"/>
<protein>
    <recommendedName>
        <fullName evidence="11">Molybdopterin molybdenumtransferase</fullName>
        <ecNumber evidence="11">2.10.1.1</ecNumber>
    </recommendedName>
</protein>
<dbReference type="UniPathway" id="UPA00344"/>
<reference evidence="13 14" key="1">
    <citation type="journal article" date="2011" name="Front. Microbiol.">
        <title>Genomic signatures of strain selection and enhancement in Bacillus atrophaeus var. globigii, a historical biowarfare simulant.</title>
        <authorList>
            <person name="Gibbons H.S."/>
            <person name="Broomall S.M."/>
            <person name="McNew L.A."/>
            <person name="Daligault H."/>
            <person name="Chapman C."/>
            <person name="Bruce D."/>
            <person name="Karavis M."/>
            <person name="Krepps M."/>
            <person name="McGregor P.A."/>
            <person name="Hong C."/>
            <person name="Park K.H."/>
            <person name="Akmal A."/>
            <person name="Feldman A."/>
            <person name="Lin J.S."/>
            <person name="Chang W.E."/>
            <person name="Higgs B.W."/>
            <person name="Demirev P."/>
            <person name="Lindquist J."/>
            <person name="Liem A."/>
            <person name="Fochler E."/>
            <person name="Read T.D."/>
            <person name="Tapia R."/>
            <person name="Johnson S."/>
            <person name="Bishop-Lilly K.A."/>
            <person name="Detter C."/>
            <person name="Han C."/>
            <person name="Sozhamannan S."/>
            <person name="Rosenzweig C.N."/>
            <person name="Skowronski E.W."/>
        </authorList>
    </citation>
    <scope>NUCLEOTIDE SEQUENCE [LARGE SCALE GENOMIC DNA]</scope>
    <source>
        <strain evidence="13 14">GYP-17</strain>
    </source>
</reference>
<dbReference type="InterPro" id="IPR036425">
    <property type="entry name" value="MoaB/Mog-like_dom_sf"/>
</dbReference>
<dbReference type="InterPro" id="IPR036688">
    <property type="entry name" value="MoeA_C_domain_IV_sf"/>
</dbReference>
<dbReference type="SUPFAM" id="SSF63882">
    <property type="entry name" value="MoeA N-terminal region -like"/>
    <property type="match status" value="1"/>
</dbReference>
<evidence type="ECO:0000256" key="3">
    <source>
        <dbReference type="ARBA" id="ARBA00005046"/>
    </source>
</evidence>
<dbReference type="CDD" id="cd00887">
    <property type="entry name" value="MoeA"/>
    <property type="match status" value="1"/>
</dbReference>
<dbReference type="Gene3D" id="3.90.105.10">
    <property type="entry name" value="Molybdopterin biosynthesis moea protein, domain 2"/>
    <property type="match status" value="1"/>
</dbReference>
<comment type="similarity">
    <text evidence="4 11">Belongs to the MoeA family.</text>
</comment>
<evidence type="ECO:0000313" key="14">
    <source>
        <dbReference type="Proteomes" id="UP000288405"/>
    </source>
</evidence>
<keyword evidence="8 11" id="KW-0460">Magnesium</keyword>
<comment type="caution">
    <text evidence="13">The sequence shown here is derived from an EMBL/GenBank/DDBJ whole genome shotgun (WGS) entry which is preliminary data.</text>
</comment>
<dbReference type="SMART" id="SM00852">
    <property type="entry name" value="MoCF_biosynth"/>
    <property type="match status" value="1"/>
</dbReference>
<dbReference type="SUPFAM" id="SSF63867">
    <property type="entry name" value="MoeA C-terminal domain-like"/>
    <property type="match status" value="1"/>
</dbReference>
<dbReference type="Gene3D" id="2.40.340.10">
    <property type="entry name" value="MoeA, C-terminal, domain IV"/>
    <property type="match status" value="1"/>
</dbReference>
<dbReference type="FunFam" id="3.40.980.10:FF:000004">
    <property type="entry name" value="Molybdopterin molybdenumtransferase"/>
    <property type="match status" value="1"/>
</dbReference>
<dbReference type="GO" id="GO:0046872">
    <property type="term" value="F:metal ion binding"/>
    <property type="evidence" value="ECO:0007669"/>
    <property type="project" value="UniProtKB-UniRule"/>
</dbReference>
<dbReference type="Pfam" id="PF00994">
    <property type="entry name" value="MoCF_biosynth"/>
    <property type="match status" value="1"/>
</dbReference>
<proteinExistence type="inferred from homology"/>
<dbReference type="GO" id="GO:0061599">
    <property type="term" value="F:molybdopterin molybdotransferase activity"/>
    <property type="evidence" value="ECO:0007669"/>
    <property type="project" value="UniProtKB-UniRule"/>
</dbReference>
<evidence type="ECO:0000256" key="2">
    <source>
        <dbReference type="ARBA" id="ARBA00002901"/>
    </source>
</evidence>
<comment type="pathway">
    <text evidence="3 11">Cofactor biosynthesis; molybdopterin biosynthesis.</text>
</comment>
<dbReference type="PANTHER" id="PTHR10192">
    <property type="entry name" value="MOLYBDOPTERIN BIOSYNTHESIS PROTEIN"/>
    <property type="match status" value="1"/>
</dbReference>
<keyword evidence="7 11" id="KW-0479">Metal-binding</keyword>
<keyword evidence="5 11" id="KW-0500">Molybdenum</keyword>
<dbReference type="Pfam" id="PF03453">
    <property type="entry name" value="MoeA_N"/>
    <property type="match status" value="1"/>
</dbReference>
<dbReference type="PANTHER" id="PTHR10192:SF5">
    <property type="entry name" value="GEPHYRIN"/>
    <property type="match status" value="1"/>
</dbReference>
<dbReference type="RefSeq" id="WP_126775689.1">
    <property type="nucleotide sequence ID" value="NZ_PIPM01000001.1"/>
</dbReference>
<evidence type="ECO:0000256" key="5">
    <source>
        <dbReference type="ARBA" id="ARBA00022505"/>
    </source>
</evidence>